<dbReference type="AlphaFoldDB" id="A0A6V7MGD9"/>
<evidence type="ECO:0000256" key="5">
    <source>
        <dbReference type="ARBA" id="ARBA00022824"/>
    </source>
</evidence>
<evidence type="ECO:0000256" key="3">
    <source>
        <dbReference type="ARBA" id="ARBA00022502"/>
    </source>
</evidence>
<comment type="subcellular location">
    <subcellularLocation>
        <location evidence="1">Endoplasmic reticulum membrane</location>
        <topology evidence="1">Multi-pass membrane protein</topology>
    </subcellularLocation>
</comment>
<evidence type="ECO:0000256" key="6">
    <source>
        <dbReference type="ARBA" id="ARBA00022989"/>
    </source>
</evidence>
<accession>A0A6V7MGD9</accession>
<feature type="transmembrane region" description="Helical" evidence="8">
    <location>
        <begin position="92"/>
        <end position="115"/>
    </location>
</feature>
<name>A0A6V7MGD9_9HYME</name>
<feature type="transmembrane region" description="Helical" evidence="8">
    <location>
        <begin position="42"/>
        <end position="61"/>
    </location>
</feature>
<feature type="transmembrane region" description="Helical" evidence="8">
    <location>
        <begin position="174"/>
        <end position="190"/>
    </location>
</feature>
<evidence type="ECO:0000256" key="7">
    <source>
        <dbReference type="ARBA" id="ARBA00023136"/>
    </source>
</evidence>
<keyword evidence="4 8" id="KW-0812">Transmembrane</keyword>
<dbReference type="InterPro" id="IPR009580">
    <property type="entry name" value="GPI_biosynthesis_protein_Pig-F"/>
</dbReference>
<evidence type="ECO:0008006" key="10">
    <source>
        <dbReference type="Google" id="ProtNLM"/>
    </source>
</evidence>
<protein>
    <recommendedName>
        <fullName evidence="10">Phosphatidylinositol-glycan biosynthesis class F protein</fullName>
    </recommendedName>
</protein>
<sequence length="234" mass="26677">MFTERVPGSRQLLFYTSFTCIYFPLILLLLKLNETVYYVGKFRFIPIFLILLLAEGIKWAFSRFTKDPNYFAKLDNRVPRSKRNWGRGCREFVKFITLTMISLSIYYVLLVLFGAPLSTHREETSMLAMTLTFLTVVAPGIHLGADVTVGVLARLQSANNNSLMTEAMSMNIKGTLLGAWLGAIFLPLDWDRPWQAWPIPCIIGAFVGYMIAHFITLVKMLPIISALRSTKIHR</sequence>
<evidence type="ECO:0000256" key="8">
    <source>
        <dbReference type="SAM" id="Phobius"/>
    </source>
</evidence>
<keyword evidence="5" id="KW-0256">Endoplasmic reticulum</keyword>
<dbReference type="Pfam" id="PF06699">
    <property type="entry name" value="PIG-F"/>
    <property type="match status" value="1"/>
</dbReference>
<keyword evidence="3" id="KW-0337">GPI-anchor biosynthesis</keyword>
<organism evidence="9">
    <name type="scientific">Bracon brevicornis</name>
    <dbReference type="NCBI Taxonomy" id="1563983"/>
    <lineage>
        <taxon>Eukaryota</taxon>
        <taxon>Metazoa</taxon>
        <taxon>Ecdysozoa</taxon>
        <taxon>Arthropoda</taxon>
        <taxon>Hexapoda</taxon>
        <taxon>Insecta</taxon>
        <taxon>Pterygota</taxon>
        <taxon>Neoptera</taxon>
        <taxon>Endopterygota</taxon>
        <taxon>Hymenoptera</taxon>
        <taxon>Apocrita</taxon>
        <taxon>Ichneumonoidea</taxon>
        <taxon>Braconidae</taxon>
        <taxon>Braconinae</taxon>
        <taxon>Bracon</taxon>
    </lineage>
</organism>
<dbReference type="EMBL" id="CADCXW020000353">
    <property type="protein sequence ID" value="CAD1586090.1"/>
    <property type="molecule type" value="Genomic_DNA"/>
</dbReference>
<evidence type="ECO:0000313" key="9">
    <source>
        <dbReference type="EMBL" id="CAD1586090.1"/>
    </source>
</evidence>
<comment type="pathway">
    <text evidence="2">Glycolipid biosynthesis; glycosylphosphatidylinositol-anchor biosynthesis.</text>
</comment>
<dbReference type="GO" id="GO:0006506">
    <property type="term" value="P:GPI anchor biosynthetic process"/>
    <property type="evidence" value="ECO:0007669"/>
    <property type="project" value="UniProtKB-UniPathway"/>
</dbReference>
<evidence type="ECO:0000256" key="1">
    <source>
        <dbReference type="ARBA" id="ARBA00004477"/>
    </source>
</evidence>
<feature type="transmembrane region" description="Helical" evidence="8">
    <location>
        <begin position="127"/>
        <end position="153"/>
    </location>
</feature>
<evidence type="ECO:0000256" key="4">
    <source>
        <dbReference type="ARBA" id="ARBA00022692"/>
    </source>
</evidence>
<keyword evidence="7 8" id="KW-0472">Membrane</keyword>
<dbReference type="UniPathway" id="UPA00196"/>
<keyword evidence="6 8" id="KW-1133">Transmembrane helix</keyword>
<gene>
    <name evidence="9" type="ORF">BBRV_LOCUS129641</name>
</gene>
<dbReference type="GO" id="GO:0005789">
    <property type="term" value="C:endoplasmic reticulum membrane"/>
    <property type="evidence" value="ECO:0007669"/>
    <property type="project" value="UniProtKB-SubCell"/>
</dbReference>
<feature type="transmembrane region" description="Helical" evidence="8">
    <location>
        <begin position="12"/>
        <end position="30"/>
    </location>
</feature>
<feature type="transmembrane region" description="Helical" evidence="8">
    <location>
        <begin position="196"/>
        <end position="218"/>
    </location>
</feature>
<proteinExistence type="predicted"/>
<reference evidence="9" key="1">
    <citation type="submission" date="2020-07" db="EMBL/GenBank/DDBJ databases">
        <authorList>
            <person name="Ferguson B K."/>
        </authorList>
    </citation>
    <scope>NUCLEOTIDE SEQUENCE</scope>
    <source>
        <strain evidence="9">L06</strain>
    </source>
</reference>
<evidence type="ECO:0000256" key="2">
    <source>
        <dbReference type="ARBA" id="ARBA00004687"/>
    </source>
</evidence>